<keyword evidence="1" id="KW-0812">Transmembrane</keyword>
<dbReference type="OrthoDB" id="429796at2"/>
<feature type="transmembrane region" description="Helical" evidence="1">
    <location>
        <begin position="21"/>
        <end position="40"/>
    </location>
</feature>
<dbReference type="KEGG" id="cyc:PCC7424_3887"/>
<keyword evidence="1" id="KW-1133">Transmembrane helix</keyword>
<feature type="transmembrane region" description="Helical" evidence="1">
    <location>
        <begin position="138"/>
        <end position="159"/>
    </location>
</feature>
<organism evidence="2 3">
    <name type="scientific">Gloeothece citriformis (strain PCC 7424)</name>
    <name type="common">Cyanothece sp. (strain PCC 7424)</name>
    <dbReference type="NCBI Taxonomy" id="65393"/>
    <lineage>
        <taxon>Bacteria</taxon>
        <taxon>Bacillati</taxon>
        <taxon>Cyanobacteriota</taxon>
        <taxon>Cyanophyceae</taxon>
        <taxon>Oscillatoriophycideae</taxon>
        <taxon>Chroococcales</taxon>
        <taxon>Aphanothecaceae</taxon>
        <taxon>Gloeothece</taxon>
        <taxon>Gloeothece citriformis</taxon>
    </lineage>
</organism>
<feature type="transmembrane region" description="Helical" evidence="1">
    <location>
        <begin position="104"/>
        <end position="126"/>
    </location>
</feature>
<dbReference type="AlphaFoldDB" id="B7KKD3"/>
<keyword evidence="3" id="KW-1185">Reference proteome</keyword>
<dbReference type="eggNOG" id="ENOG502ZZZ2">
    <property type="taxonomic scope" value="Bacteria"/>
</dbReference>
<dbReference type="HOGENOM" id="CLU_1640955_0_0_3"/>
<keyword evidence="1" id="KW-0472">Membrane</keyword>
<evidence type="ECO:0000256" key="1">
    <source>
        <dbReference type="SAM" id="Phobius"/>
    </source>
</evidence>
<evidence type="ECO:0000313" key="2">
    <source>
        <dbReference type="EMBL" id="ACK72266.1"/>
    </source>
</evidence>
<accession>B7KKD3</accession>
<dbReference type="STRING" id="65393.PCC7424_3887"/>
<feature type="transmembrane region" description="Helical" evidence="1">
    <location>
        <begin position="78"/>
        <end position="98"/>
    </location>
</feature>
<proteinExistence type="predicted"/>
<dbReference type="EMBL" id="CP001291">
    <property type="protein sequence ID" value="ACK72266.1"/>
    <property type="molecule type" value="Genomic_DNA"/>
</dbReference>
<dbReference type="Proteomes" id="UP000002384">
    <property type="component" value="Chromosome"/>
</dbReference>
<reference evidence="3" key="1">
    <citation type="journal article" date="2011" name="MBio">
        <title>Novel metabolic attributes of the genus Cyanothece, comprising a group of unicellular nitrogen-fixing Cyanobacteria.</title>
        <authorList>
            <person name="Bandyopadhyay A."/>
            <person name="Elvitigala T."/>
            <person name="Welsh E."/>
            <person name="Stockel J."/>
            <person name="Liberton M."/>
            <person name="Min H."/>
            <person name="Sherman L.A."/>
            <person name="Pakrasi H.B."/>
        </authorList>
    </citation>
    <scope>NUCLEOTIDE SEQUENCE [LARGE SCALE GENOMIC DNA]</scope>
    <source>
        <strain evidence="3">PCC 7424</strain>
    </source>
</reference>
<name>B7KKD3_GLOC7</name>
<sequence length="160" mass="18409">MKSKIGGLIPLVLRKSSLLSALRTLTECGLFYGGLILLRYFEIAPWELFLLSVASASIMASLISRFKVCQQERTVWELGKRSLFISSAILFLFGWWLWRWWHLAYILFKTGLAIFGVSIILFLQYLERELTPQVAVSFLSRVAFIPFPIVLSILFNFLIP</sequence>
<dbReference type="RefSeq" id="WP_015955855.1">
    <property type="nucleotide sequence ID" value="NC_011729.1"/>
</dbReference>
<evidence type="ECO:0000313" key="3">
    <source>
        <dbReference type="Proteomes" id="UP000002384"/>
    </source>
</evidence>
<feature type="transmembrane region" description="Helical" evidence="1">
    <location>
        <begin position="46"/>
        <end position="66"/>
    </location>
</feature>
<protein>
    <submittedName>
        <fullName evidence="2">Uncharacterized protein</fullName>
    </submittedName>
</protein>
<gene>
    <name evidence="2" type="ordered locus">PCC7424_3887</name>
</gene>